<name>A0A927IF37_9ACTN</name>
<dbReference type="EMBL" id="JACXYU010000017">
    <property type="protein sequence ID" value="MBD3934530.1"/>
    <property type="molecule type" value="Genomic_DNA"/>
</dbReference>
<feature type="domain" description="DUF397" evidence="1">
    <location>
        <begin position="11"/>
        <end position="67"/>
    </location>
</feature>
<evidence type="ECO:0000313" key="2">
    <source>
        <dbReference type="EMBL" id="MBD3934530.1"/>
    </source>
</evidence>
<gene>
    <name evidence="2" type="ORF">IF129_23565</name>
</gene>
<comment type="caution">
    <text evidence="2">The sequence shown here is derived from an EMBL/GenBank/DDBJ whole genome shotgun (WGS) entry which is preliminary data.</text>
</comment>
<sequence length="74" mass="7773">MRTDRNLSAVEWVKSSYSTSDGGNCVEWAPAHAAALGVVAVRDSKEPRRTALRVSPAGWAGFVAAVRDGDLGTA</sequence>
<evidence type="ECO:0000259" key="1">
    <source>
        <dbReference type="Pfam" id="PF04149"/>
    </source>
</evidence>
<dbReference type="RefSeq" id="WP_191211821.1">
    <property type="nucleotide sequence ID" value="NZ_BAABKL010000050.1"/>
</dbReference>
<dbReference type="Proteomes" id="UP000632289">
    <property type="component" value="Unassembled WGS sequence"/>
</dbReference>
<reference evidence="2" key="1">
    <citation type="submission" date="2020-09" db="EMBL/GenBank/DDBJ databases">
        <title>Secondary metabolite and genome analysis of marine Streptomyces chumphonensis KK1-2T.</title>
        <authorList>
            <person name="Phongsopitanun W."/>
            <person name="Kanchanasin P."/>
            <person name="Pittayakhajonwut P."/>
            <person name="Suwanborirux K."/>
            <person name="Tanasupawat S."/>
        </authorList>
    </citation>
    <scope>NUCLEOTIDE SEQUENCE</scope>
    <source>
        <strain evidence="2">KK1-2</strain>
    </source>
</reference>
<protein>
    <submittedName>
        <fullName evidence="2">DUF397 domain-containing protein</fullName>
    </submittedName>
</protein>
<dbReference type="AlphaFoldDB" id="A0A927IF37"/>
<dbReference type="InterPro" id="IPR007278">
    <property type="entry name" value="DUF397"/>
</dbReference>
<accession>A0A927IF37</accession>
<evidence type="ECO:0000313" key="3">
    <source>
        <dbReference type="Proteomes" id="UP000632289"/>
    </source>
</evidence>
<keyword evidence="3" id="KW-1185">Reference proteome</keyword>
<organism evidence="2 3">
    <name type="scientific">Streptomyces chumphonensis</name>
    <dbReference type="NCBI Taxonomy" id="1214925"/>
    <lineage>
        <taxon>Bacteria</taxon>
        <taxon>Bacillati</taxon>
        <taxon>Actinomycetota</taxon>
        <taxon>Actinomycetes</taxon>
        <taxon>Kitasatosporales</taxon>
        <taxon>Streptomycetaceae</taxon>
        <taxon>Streptomyces</taxon>
    </lineage>
</organism>
<proteinExistence type="predicted"/>
<dbReference type="Pfam" id="PF04149">
    <property type="entry name" value="DUF397"/>
    <property type="match status" value="1"/>
</dbReference>